<feature type="transmembrane region" description="Helical" evidence="3">
    <location>
        <begin position="545"/>
        <end position="563"/>
    </location>
</feature>
<evidence type="ECO:0000256" key="1">
    <source>
        <dbReference type="SAM" id="Coils"/>
    </source>
</evidence>
<dbReference type="Proteomes" id="UP000789706">
    <property type="component" value="Unassembled WGS sequence"/>
</dbReference>
<evidence type="ECO:0000256" key="2">
    <source>
        <dbReference type="SAM" id="MobiDB-lite"/>
    </source>
</evidence>
<keyword evidence="1" id="KW-0175">Coiled coil</keyword>
<feature type="compositionally biased region" description="Basic and acidic residues" evidence="2">
    <location>
        <begin position="677"/>
        <end position="691"/>
    </location>
</feature>
<keyword evidence="3" id="KW-1133">Transmembrane helix</keyword>
<dbReference type="AlphaFoldDB" id="A0A9N8V9A8"/>
<feature type="transmembrane region" description="Helical" evidence="3">
    <location>
        <begin position="250"/>
        <end position="273"/>
    </location>
</feature>
<organism evidence="4 5">
    <name type="scientific">Diversispora eburnea</name>
    <dbReference type="NCBI Taxonomy" id="1213867"/>
    <lineage>
        <taxon>Eukaryota</taxon>
        <taxon>Fungi</taxon>
        <taxon>Fungi incertae sedis</taxon>
        <taxon>Mucoromycota</taxon>
        <taxon>Glomeromycotina</taxon>
        <taxon>Glomeromycetes</taxon>
        <taxon>Diversisporales</taxon>
        <taxon>Diversisporaceae</taxon>
        <taxon>Diversispora</taxon>
    </lineage>
</organism>
<feature type="transmembrane region" description="Helical" evidence="3">
    <location>
        <begin position="478"/>
        <end position="504"/>
    </location>
</feature>
<feature type="compositionally biased region" description="Low complexity" evidence="2">
    <location>
        <begin position="352"/>
        <end position="365"/>
    </location>
</feature>
<protein>
    <submittedName>
        <fullName evidence="4">10115_t:CDS:1</fullName>
    </submittedName>
</protein>
<feature type="transmembrane region" description="Helical" evidence="3">
    <location>
        <begin position="280"/>
        <end position="302"/>
    </location>
</feature>
<feature type="region of interest" description="Disordered" evidence="2">
    <location>
        <begin position="1"/>
        <end position="25"/>
    </location>
</feature>
<accession>A0A9N8V9A8</accession>
<gene>
    <name evidence="4" type="ORF">DEBURN_LOCUS1961</name>
</gene>
<evidence type="ECO:0000313" key="4">
    <source>
        <dbReference type="EMBL" id="CAG8448429.1"/>
    </source>
</evidence>
<feature type="region of interest" description="Disordered" evidence="2">
    <location>
        <begin position="676"/>
        <end position="701"/>
    </location>
</feature>
<dbReference type="OrthoDB" id="191995at2759"/>
<evidence type="ECO:0000256" key="3">
    <source>
        <dbReference type="SAM" id="Phobius"/>
    </source>
</evidence>
<comment type="caution">
    <text evidence="4">The sequence shown here is derived from an EMBL/GenBank/DDBJ whole genome shotgun (WGS) entry which is preliminary data.</text>
</comment>
<feature type="transmembrane region" description="Helical" evidence="3">
    <location>
        <begin position="308"/>
        <end position="327"/>
    </location>
</feature>
<keyword evidence="5" id="KW-1185">Reference proteome</keyword>
<feature type="compositionally biased region" description="Basic and acidic residues" evidence="2">
    <location>
        <begin position="1"/>
        <end position="19"/>
    </location>
</feature>
<dbReference type="Pfam" id="PF06772">
    <property type="entry name" value="LtrA"/>
    <property type="match status" value="2"/>
</dbReference>
<name>A0A9N8V9A8_9GLOM</name>
<reference evidence="4" key="1">
    <citation type="submission" date="2021-06" db="EMBL/GenBank/DDBJ databases">
        <authorList>
            <person name="Kallberg Y."/>
            <person name="Tangrot J."/>
            <person name="Rosling A."/>
        </authorList>
    </citation>
    <scope>NUCLEOTIDE SEQUENCE</scope>
    <source>
        <strain evidence="4">AZ414A</strain>
    </source>
</reference>
<keyword evidence="3" id="KW-0812">Transmembrane</keyword>
<sequence length="701" mass="79608">MAESKDSVNIEDSEQKSNDHNNINVSEKGFSKSLHVGGQKVLVVDHQSEMLSGEGALSCCVIGSPEHVAALRVKIDELKLNSARLEQERAAAIERSENVGNQLDKLVNELKKLGHENTDSNSEQTIHATVHTYGHLQKLEIIADDDEEEIIQSYDRLMRKPRVRQYWHKGTLHREADERHASYTELFFDLIFVAVIRNLGHTLVSDISGTNLERFILTFYPIWRINQFSPFFISHHIMGTHASDVVHSNFIFIISYVIVRLSIAMLYVVYAIWIPMFRTVFIAEVWGIIIPTTVWFISIFSSSENVNIVMWIAVLFDFCWQVSVLLYHRYFAKKPANHVHTRDFNQVDAPNESTESSFSSPTKSSGNLSTPHKAMKTRGTEFQWKWIDMFTILKQSEYRTALNIEHFSERVGLFAIIAVGESILGVVYVSTSEYPDGQLAKAILGLIIAYGIHWIYFDVDASRQFQHALRRHVLSGVLFGYVHYPLLMSLIAFGSSLGSIMTIIDYLDEEENHASDVEDSNNSSHLLFGREVSSENTITKFPESLAWLFCASLATAMYSMATIGILHKGLDSVSLMRIPKYQRITIRFVVGTIFLLLPLAHLNTLNLVAIVASLSIFLVVIEAYGRLIRDSPLVGNCDEDIIGGKGGADETNRYIRWRWGTADLRRRTWSRGFLKRTKNENEKNGTDEKNNKSGVINEKMM</sequence>
<proteinExistence type="predicted"/>
<keyword evidence="3" id="KW-0472">Membrane</keyword>
<feature type="coiled-coil region" evidence="1">
    <location>
        <begin position="68"/>
        <end position="123"/>
    </location>
</feature>
<feature type="region of interest" description="Disordered" evidence="2">
    <location>
        <begin position="350"/>
        <end position="373"/>
    </location>
</feature>
<feature type="transmembrane region" description="Helical" evidence="3">
    <location>
        <begin position="411"/>
        <end position="431"/>
    </location>
</feature>
<dbReference type="InterPro" id="IPR010640">
    <property type="entry name" value="Low_temperature_requirement_A"/>
</dbReference>
<evidence type="ECO:0000313" key="5">
    <source>
        <dbReference type="Proteomes" id="UP000789706"/>
    </source>
</evidence>
<dbReference type="EMBL" id="CAJVPK010000099">
    <property type="protein sequence ID" value="CAG8448429.1"/>
    <property type="molecule type" value="Genomic_DNA"/>
</dbReference>
<dbReference type="PANTHER" id="PTHR36840">
    <property type="entry name" value="BLL5714 PROTEIN"/>
    <property type="match status" value="1"/>
</dbReference>
<feature type="transmembrane region" description="Helical" evidence="3">
    <location>
        <begin position="584"/>
        <end position="601"/>
    </location>
</feature>
<dbReference type="PANTHER" id="PTHR36840:SF1">
    <property type="entry name" value="BLL5714 PROTEIN"/>
    <property type="match status" value="1"/>
</dbReference>
<feature type="transmembrane region" description="Helical" evidence="3">
    <location>
        <begin position="437"/>
        <end position="457"/>
    </location>
</feature>